<dbReference type="Proteomes" id="UP000321224">
    <property type="component" value="Unassembled WGS sequence"/>
</dbReference>
<protein>
    <submittedName>
        <fullName evidence="1">Uncharacterized protein</fullName>
    </submittedName>
</protein>
<reference evidence="2 3" key="1">
    <citation type="submission" date="2016-10" db="EMBL/GenBank/DDBJ databases">
        <authorList>
            <person name="Varghese N."/>
            <person name="Submissions S."/>
        </authorList>
    </citation>
    <scope>NUCLEOTIDE SEQUENCE [LARGE SCALE GENOMIC DNA]</scope>
    <source>
        <strain evidence="2 3">DSM 2260</strain>
    </source>
</reference>
<gene>
    <name evidence="1" type="ORF">MVI01_61260</name>
    <name evidence="2" type="ORF">SAMN04488504_10146</name>
</gene>
<dbReference type="AlphaFoldDB" id="A0A511HL87"/>
<organism evidence="1 4">
    <name type="scientific">Myxococcus virescens</name>
    <dbReference type="NCBI Taxonomy" id="83456"/>
    <lineage>
        <taxon>Bacteria</taxon>
        <taxon>Pseudomonadati</taxon>
        <taxon>Myxococcota</taxon>
        <taxon>Myxococcia</taxon>
        <taxon>Myxococcales</taxon>
        <taxon>Cystobacterineae</taxon>
        <taxon>Myxococcaceae</taxon>
        <taxon>Myxococcus</taxon>
    </lineage>
</organism>
<evidence type="ECO:0000313" key="1">
    <source>
        <dbReference type="EMBL" id="GEL74342.1"/>
    </source>
</evidence>
<sequence>MSLLDDLLKKSSLHTRCGTLAKRAALKAKLTNSGATEVVSKDLKLSEGDDRVLEASRVVVKGNLVLEDQSRLLVAGDLVVEGNIIHEGFDYALLFTGGALSAKNLLFHGELVSLGPITVQEVAWTYYNDYSTYADSLKARIVVADDRFDAVDDVRADHRLVGHSSVIGPELTKLLSADVVSKDGSWSYEDVAKRLLRKRPLLR</sequence>
<evidence type="ECO:0000313" key="3">
    <source>
        <dbReference type="Proteomes" id="UP000198717"/>
    </source>
</evidence>
<evidence type="ECO:0000313" key="2">
    <source>
        <dbReference type="EMBL" id="SDD23271.1"/>
    </source>
</evidence>
<accession>A0A511HL87</accession>
<dbReference type="Proteomes" id="UP000198717">
    <property type="component" value="Unassembled WGS sequence"/>
</dbReference>
<comment type="caution">
    <text evidence="1">The sequence shown here is derived from an EMBL/GenBank/DDBJ whole genome shotgun (WGS) entry which is preliminary data.</text>
</comment>
<name>A0A511HL87_9BACT</name>
<dbReference type="EMBL" id="BJVY01000046">
    <property type="protein sequence ID" value="GEL74342.1"/>
    <property type="molecule type" value="Genomic_DNA"/>
</dbReference>
<proteinExistence type="predicted"/>
<reference evidence="1 4" key="2">
    <citation type="submission" date="2019-07" db="EMBL/GenBank/DDBJ databases">
        <title>Whole genome shotgun sequence of Myxococcus virescens NBRC 100334.</title>
        <authorList>
            <person name="Hosoyama A."/>
            <person name="Uohara A."/>
            <person name="Ohji S."/>
            <person name="Ichikawa N."/>
        </authorList>
    </citation>
    <scope>NUCLEOTIDE SEQUENCE [LARGE SCALE GENOMIC DNA]</scope>
    <source>
        <strain evidence="1 4">NBRC 100334</strain>
    </source>
</reference>
<keyword evidence="3" id="KW-1185">Reference proteome</keyword>
<dbReference type="EMBL" id="FNAJ01000001">
    <property type="protein sequence ID" value="SDD23271.1"/>
    <property type="molecule type" value="Genomic_DNA"/>
</dbReference>
<evidence type="ECO:0000313" key="4">
    <source>
        <dbReference type="Proteomes" id="UP000321224"/>
    </source>
</evidence>
<dbReference type="RefSeq" id="WP_090484170.1">
    <property type="nucleotide sequence ID" value="NZ_BJVY01000046.1"/>
</dbReference>